<accession>A0A075LZD5</accession>
<reference evidence="3 4" key="2">
    <citation type="journal article" date="2015" name="Genome Announc.">
        <title>Complete Genome Sequence of Hyperthermophilic Piezophilic Archaeon Palaeococcus pacificus DY20341T, Isolated from Deep-Sea Hydrothermal Sediments.</title>
        <authorList>
            <person name="Zeng X."/>
            <person name="Jebbar M."/>
            <person name="Shao Z."/>
        </authorList>
    </citation>
    <scope>NUCLEOTIDE SEQUENCE [LARGE SCALE GENOMIC DNA]</scope>
    <source>
        <strain evidence="3 4">DY20341</strain>
    </source>
</reference>
<dbReference type="PIRSF" id="PIRSF018871">
    <property type="entry name" value="UCP018871"/>
    <property type="match status" value="1"/>
</dbReference>
<dbReference type="AlphaFoldDB" id="A0A075LZD5"/>
<evidence type="ECO:0000256" key="1">
    <source>
        <dbReference type="PIRSR" id="PIRSR018871-1"/>
    </source>
</evidence>
<dbReference type="InterPro" id="IPR016738">
    <property type="entry name" value="NurA-like"/>
</dbReference>
<name>A0A075LZD5_9EURY</name>
<feature type="binding site" evidence="1">
    <location>
        <position position="122"/>
    </location>
    <ligand>
        <name>Mn(2+)</name>
        <dbReference type="ChEBI" id="CHEBI:29035"/>
    </ligand>
</feature>
<dbReference type="STRING" id="1343739.PAP_07720"/>
<protein>
    <recommendedName>
        <fullName evidence="2">NurA domain-containing protein</fullName>
    </recommendedName>
</protein>
<dbReference type="SMART" id="SM00933">
    <property type="entry name" value="NurA"/>
    <property type="match status" value="1"/>
</dbReference>
<comment type="cofactor">
    <cofactor evidence="1">
        <name>Mn(2+)</name>
        <dbReference type="ChEBI" id="CHEBI:29035"/>
    </cofactor>
</comment>
<proteinExistence type="predicted"/>
<dbReference type="InterPro" id="IPR018977">
    <property type="entry name" value="NurA_domain"/>
</dbReference>
<evidence type="ECO:0000259" key="2">
    <source>
        <dbReference type="SMART" id="SM00933"/>
    </source>
</evidence>
<dbReference type="GO" id="GO:0046872">
    <property type="term" value="F:metal ion binding"/>
    <property type="evidence" value="ECO:0007669"/>
    <property type="project" value="UniProtKB-KW"/>
</dbReference>
<dbReference type="EMBL" id="CP006019">
    <property type="protein sequence ID" value="AIF69933.1"/>
    <property type="molecule type" value="Genomic_DNA"/>
</dbReference>
<feature type="domain" description="NurA" evidence="2">
    <location>
        <begin position="45"/>
        <end position="399"/>
    </location>
</feature>
<dbReference type="Pfam" id="PF09376">
    <property type="entry name" value="NurA"/>
    <property type="match status" value="1"/>
</dbReference>
<evidence type="ECO:0000313" key="4">
    <source>
        <dbReference type="Proteomes" id="UP000027981"/>
    </source>
</evidence>
<dbReference type="Proteomes" id="UP000027981">
    <property type="component" value="Chromosome"/>
</dbReference>
<sequence>MPRISESHLKEVRKYLDSQLDKIKLLKELVAKEYRWQDFPQPKKVNVYAVDGSRMIKRLSGAIVYAVSSVAIGKDLLQWHEIGLVSPYKHVDERIRLHMQTLENRIGAMTREIKGAELILMDGTLSGSIARPPAYVDTTIKEIYKENKIEMMDLVRAFLDMLDDEWTQWKKDLEAEGLINYSTVIARKNDIFDLIKERSLDAEFVDGIKENPSYSEDVIIFLEYLEYLHSLDRLFAGNVASIAKTFYTDDLVKSAIEKQSANGTGDNRTTKNKPAPMLDVPIIDAISKERGYIRFNYSKSRKWSLPEVIKEVAEKHGHLKNIVSLFSEREIYERGKIKKVTVLNIQPFYVRFVNGGVIYLLEIPKLGKNKELEMLSYLLSAAEDEYVIPLEYAHHTVVIKKQEFDTYVDSLISALVGEDEKYLSFLRYGREPLE</sequence>
<evidence type="ECO:0000313" key="3">
    <source>
        <dbReference type="EMBL" id="AIF69933.1"/>
    </source>
</evidence>
<dbReference type="KEGG" id="ppac:PAP_07720"/>
<reference evidence="4" key="1">
    <citation type="submission" date="2013-06" db="EMBL/GenBank/DDBJ databases">
        <title>Complete Genome Sequence of Hyperthermophilic Palaeococcus pacificus DY20341T, Isolated from a Deep-Sea Hydrothermal Sediments.</title>
        <authorList>
            <person name="Zeng X."/>
            <person name="Shao Z."/>
        </authorList>
    </citation>
    <scope>NUCLEOTIDE SEQUENCE [LARGE SCALE GENOMIC DNA]</scope>
    <source>
        <strain evidence="4">DY20341</strain>
    </source>
</reference>
<keyword evidence="1" id="KW-0479">Metal-binding</keyword>
<keyword evidence="1" id="KW-0464">Manganese</keyword>
<keyword evidence="4" id="KW-1185">Reference proteome</keyword>
<organism evidence="3 4">
    <name type="scientific">Palaeococcus pacificus DY20341</name>
    <dbReference type="NCBI Taxonomy" id="1343739"/>
    <lineage>
        <taxon>Archaea</taxon>
        <taxon>Methanobacteriati</taxon>
        <taxon>Methanobacteriota</taxon>
        <taxon>Thermococci</taxon>
        <taxon>Thermococcales</taxon>
        <taxon>Thermococcaceae</taxon>
        <taxon>Palaeococcus</taxon>
    </lineage>
</organism>
<dbReference type="HOGENOM" id="CLU_665023_0_0_2"/>
<dbReference type="RefSeq" id="WP_048165433.1">
    <property type="nucleotide sequence ID" value="NZ_CP006019.1"/>
</dbReference>
<gene>
    <name evidence="3" type="ORF">PAP_07720</name>
</gene>
<dbReference type="GeneID" id="24842645"/>
<dbReference type="OrthoDB" id="33831at2157"/>
<feature type="binding site" evidence="1">
    <location>
        <position position="51"/>
    </location>
    <ligand>
        <name>Mn(2+)</name>
        <dbReference type="ChEBI" id="CHEBI:29035"/>
    </ligand>
</feature>
<dbReference type="eggNOG" id="arCOG00367">
    <property type="taxonomic scope" value="Archaea"/>
</dbReference>